<evidence type="ECO:0000256" key="1">
    <source>
        <dbReference type="SAM" id="MobiDB-lite"/>
    </source>
</evidence>
<feature type="region of interest" description="Disordered" evidence="1">
    <location>
        <begin position="1"/>
        <end position="31"/>
    </location>
</feature>
<keyword evidence="3" id="KW-1185">Reference proteome</keyword>
<dbReference type="EMBL" id="KI392495">
    <property type="protein sequence ID" value="ERN15746.1"/>
    <property type="molecule type" value="Genomic_DNA"/>
</dbReference>
<evidence type="ECO:0000313" key="2">
    <source>
        <dbReference type="EMBL" id="ERN15746.1"/>
    </source>
</evidence>
<name>U5CRB0_AMBTC</name>
<evidence type="ECO:0000313" key="3">
    <source>
        <dbReference type="Proteomes" id="UP000017836"/>
    </source>
</evidence>
<protein>
    <submittedName>
        <fullName evidence="2">Uncharacterized protein</fullName>
    </submittedName>
</protein>
<proteinExistence type="predicted"/>
<gene>
    <name evidence="2" type="ORF">AMTR_s00039p00071790</name>
</gene>
<reference evidence="3" key="1">
    <citation type="journal article" date="2013" name="Science">
        <title>The Amborella genome and the evolution of flowering plants.</title>
        <authorList>
            <consortium name="Amborella Genome Project"/>
        </authorList>
    </citation>
    <scope>NUCLEOTIDE SEQUENCE [LARGE SCALE GENOMIC DNA]</scope>
</reference>
<dbReference type="AlphaFoldDB" id="U5CRB0"/>
<accession>U5CRB0</accession>
<dbReference type="HOGENOM" id="CLU_2149223_0_0_1"/>
<dbReference type="Proteomes" id="UP000017836">
    <property type="component" value="Unassembled WGS sequence"/>
</dbReference>
<sequence length="112" mass="12955">MPNELPPRVTRPYSPHENAPQPYSPYENAPQPYSPHMNAKCHSALLPPRECQMNSRYSPTPPRECQMSLDCQLKKSQHAIHCQDNIQCNHIIGFFYSIHSSHFASMWDIYVS</sequence>
<organism evidence="2 3">
    <name type="scientific">Amborella trichopoda</name>
    <dbReference type="NCBI Taxonomy" id="13333"/>
    <lineage>
        <taxon>Eukaryota</taxon>
        <taxon>Viridiplantae</taxon>
        <taxon>Streptophyta</taxon>
        <taxon>Embryophyta</taxon>
        <taxon>Tracheophyta</taxon>
        <taxon>Spermatophyta</taxon>
        <taxon>Magnoliopsida</taxon>
        <taxon>Amborellales</taxon>
        <taxon>Amborellaceae</taxon>
        <taxon>Amborella</taxon>
    </lineage>
</organism>
<dbReference type="Gramene" id="ERN15746">
    <property type="protein sequence ID" value="ERN15746"/>
    <property type="gene ID" value="AMTR_s00039p00071790"/>
</dbReference>